<gene>
    <name evidence="2" type="ORF">ACFOY7_13405</name>
</gene>
<reference evidence="3" key="1">
    <citation type="journal article" date="2019" name="Int. J. Syst. Evol. Microbiol.">
        <title>The Global Catalogue of Microorganisms (GCM) 10K type strain sequencing project: providing services to taxonomists for standard genome sequencing and annotation.</title>
        <authorList>
            <consortium name="The Broad Institute Genomics Platform"/>
            <consortium name="The Broad Institute Genome Sequencing Center for Infectious Disease"/>
            <person name="Wu L."/>
            <person name="Ma J."/>
        </authorList>
    </citation>
    <scope>NUCLEOTIDE SEQUENCE [LARGE SCALE GENOMIC DNA]</scope>
    <source>
        <strain evidence="3">CCUG 37865</strain>
    </source>
</reference>
<evidence type="ECO:0000313" key="3">
    <source>
        <dbReference type="Proteomes" id="UP001595882"/>
    </source>
</evidence>
<dbReference type="EMBL" id="JBHSDT010000008">
    <property type="protein sequence ID" value="MFC4404066.1"/>
    <property type="molecule type" value="Genomic_DNA"/>
</dbReference>
<dbReference type="Pfam" id="PF01872">
    <property type="entry name" value="RibD_C"/>
    <property type="match status" value="1"/>
</dbReference>
<dbReference type="SUPFAM" id="SSF53597">
    <property type="entry name" value="Dihydrofolate reductase-like"/>
    <property type="match status" value="1"/>
</dbReference>
<comment type="caution">
    <text evidence="2">The sequence shown here is derived from an EMBL/GenBank/DDBJ whole genome shotgun (WGS) entry which is preliminary data.</text>
</comment>
<proteinExistence type="predicted"/>
<evidence type="ECO:0000259" key="1">
    <source>
        <dbReference type="Pfam" id="PF01872"/>
    </source>
</evidence>
<dbReference type="InterPro" id="IPR002734">
    <property type="entry name" value="RibDG_C"/>
</dbReference>
<dbReference type="RefSeq" id="WP_390252606.1">
    <property type="nucleotide sequence ID" value="NZ_JBHSDT010000008.1"/>
</dbReference>
<keyword evidence="3" id="KW-1185">Reference proteome</keyword>
<name>A0ABV8X0V9_9BACI</name>
<dbReference type="Gene3D" id="3.40.430.10">
    <property type="entry name" value="Dihydrofolate Reductase, subunit A"/>
    <property type="match status" value="1"/>
</dbReference>
<organism evidence="2 3">
    <name type="scientific">Gracilibacillus xinjiangensis</name>
    <dbReference type="NCBI Taxonomy" id="1193282"/>
    <lineage>
        <taxon>Bacteria</taxon>
        <taxon>Bacillati</taxon>
        <taxon>Bacillota</taxon>
        <taxon>Bacilli</taxon>
        <taxon>Bacillales</taxon>
        <taxon>Bacillaceae</taxon>
        <taxon>Gracilibacillus</taxon>
    </lineage>
</organism>
<dbReference type="Proteomes" id="UP001595882">
    <property type="component" value="Unassembled WGS sequence"/>
</dbReference>
<dbReference type="InterPro" id="IPR050765">
    <property type="entry name" value="Riboflavin_Biosynth_HTPR"/>
</dbReference>
<dbReference type="PANTHER" id="PTHR38011">
    <property type="entry name" value="DIHYDROFOLATE REDUCTASE FAMILY PROTEIN (AFU_ORTHOLOGUE AFUA_8G06820)"/>
    <property type="match status" value="1"/>
</dbReference>
<dbReference type="PANTHER" id="PTHR38011:SF12">
    <property type="entry name" value="BIFUNCTIONAL DEAMINASE-REDUCTASE DOMAIN PROTEIN"/>
    <property type="match status" value="1"/>
</dbReference>
<accession>A0ABV8X0V9</accession>
<sequence length="202" mass="21770">MGKVILDISMSVDGFVAGPNDTPEQPLGNGGGAIQNWLFSGEQPSRYNTFFKLSETNKQVFEGSIPSTGAMIVGRRTYDIVNGWGGSHPIEGVPVFVVTNKAPEHYLEEKTPFIFVKEGVISAVNQAKGIAGDKNVSIGTASIASQCIRAGLIDEMHLHVAPVLLGKGTRLFDQIGPEQLKLESKQVIDGSDVVHLTYKILY</sequence>
<evidence type="ECO:0000313" key="2">
    <source>
        <dbReference type="EMBL" id="MFC4404066.1"/>
    </source>
</evidence>
<feature type="domain" description="Bacterial bifunctional deaminase-reductase C-terminal" evidence="1">
    <location>
        <begin position="3"/>
        <end position="190"/>
    </location>
</feature>
<protein>
    <submittedName>
        <fullName evidence="2">Dihydrofolate reductase family protein</fullName>
    </submittedName>
</protein>
<dbReference type="InterPro" id="IPR024072">
    <property type="entry name" value="DHFR-like_dom_sf"/>
</dbReference>